<keyword evidence="2" id="KW-1185">Reference proteome</keyword>
<proteinExistence type="predicted"/>
<gene>
    <name evidence="1" type="ORF">AUC71_12525</name>
</gene>
<dbReference type="OrthoDB" id="3590172at2"/>
<dbReference type="EMBL" id="LPWD01000194">
    <property type="protein sequence ID" value="ODS02938.1"/>
    <property type="molecule type" value="Genomic_DNA"/>
</dbReference>
<dbReference type="Proteomes" id="UP000095042">
    <property type="component" value="Unassembled WGS sequence"/>
</dbReference>
<dbReference type="InterPro" id="IPR023116">
    <property type="entry name" value="Phosphonoacetate_hydro_insert"/>
</dbReference>
<sequence length="104" mass="11477">MERVLTRAEAADEFRLMPERIGDLVVVGDADTVFGHLERLEMEVLPLGYRSHGSHHELDVPVILHNAAGAPGASYFHNNLDLARWLYPAEAAATQDVEETIAAE</sequence>
<accession>A0A1E3WAV4</accession>
<evidence type="ECO:0000313" key="2">
    <source>
        <dbReference type="Proteomes" id="UP000095042"/>
    </source>
</evidence>
<comment type="caution">
    <text evidence="1">The sequence shown here is derived from an EMBL/GenBank/DDBJ whole genome shotgun (WGS) entry which is preliminary data.</text>
</comment>
<dbReference type="InterPro" id="IPR017850">
    <property type="entry name" value="Alkaline_phosphatase_core_sf"/>
</dbReference>
<dbReference type="Gene3D" id="3.30.1360.110">
    <property type="entry name" value="Domain 2, Phosphonoacetate Hydrolase"/>
    <property type="match status" value="1"/>
</dbReference>
<dbReference type="SUPFAM" id="SSF53649">
    <property type="entry name" value="Alkaline phosphatase-like"/>
    <property type="match status" value="1"/>
</dbReference>
<evidence type="ECO:0000313" key="1">
    <source>
        <dbReference type="EMBL" id="ODS02938.1"/>
    </source>
</evidence>
<name>A0A1E3WAV4_9HYPH</name>
<organism evidence="1 2">
    <name type="scientific">Methyloceanibacter marginalis</name>
    <dbReference type="NCBI Taxonomy" id="1774971"/>
    <lineage>
        <taxon>Bacteria</taxon>
        <taxon>Pseudomonadati</taxon>
        <taxon>Pseudomonadota</taxon>
        <taxon>Alphaproteobacteria</taxon>
        <taxon>Hyphomicrobiales</taxon>
        <taxon>Hyphomicrobiaceae</taxon>
        <taxon>Methyloceanibacter</taxon>
    </lineage>
</organism>
<protein>
    <submittedName>
        <fullName evidence="1">Uncharacterized protein</fullName>
    </submittedName>
</protein>
<dbReference type="AlphaFoldDB" id="A0A1E3WAV4"/>
<dbReference type="RefSeq" id="WP_069623864.1">
    <property type="nucleotide sequence ID" value="NZ_LPWD01000194.1"/>
</dbReference>
<reference evidence="1 2" key="1">
    <citation type="journal article" date="2016" name="Environ. Microbiol.">
        <title>New Methyloceanibacter diversity from North Sea sediments includes methanotroph containing solely the soluble methane monooxygenase.</title>
        <authorList>
            <person name="Vekeman B."/>
            <person name="Kerckhof F.M."/>
            <person name="Cremers G."/>
            <person name="de Vos P."/>
            <person name="Vandamme P."/>
            <person name="Boon N."/>
            <person name="Op den Camp H.J."/>
            <person name="Heylen K."/>
        </authorList>
    </citation>
    <scope>NUCLEOTIDE SEQUENCE [LARGE SCALE GENOMIC DNA]</scope>
    <source>
        <strain evidence="1 2">R-67177</strain>
    </source>
</reference>